<dbReference type="CDD" id="cd10527">
    <property type="entry name" value="SET_LSMT"/>
    <property type="match status" value="1"/>
</dbReference>
<dbReference type="EMBL" id="CAXAMN010026694">
    <property type="protein sequence ID" value="CAK9105014.1"/>
    <property type="molecule type" value="Genomic_DNA"/>
</dbReference>
<feature type="signal peptide" evidence="2">
    <location>
        <begin position="1"/>
        <end position="25"/>
    </location>
</feature>
<evidence type="ECO:0000313" key="5">
    <source>
        <dbReference type="Proteomes" id="UP001642484"/>
    </source>
</evidence>
<dbReference type="SUPFAM" id="SSF82199">
    <property type="entry name" value="SET domain"/>
    <property type="match status" value="1"/>
</dbReference>
<dbReference type="PANTHER" id="PTHR13271">
    <property type="entry name" value="UNCHARACTERIZED PUTATIVE METHYLTRANSFERASE"/>
    <property type="match status" value="1"/>
</dbReference>
<keyword evidence="5" id="KW-1185">Reference proteome</keyword>
<dbReference type="InterPro" id="IPR001214">
    <property type="entry name" value="SET_dom"/>
</dbReference>
<organism evidence="4 5">
    <name type="scientific">Durusdinium trenchii</name>
    <dbReference type="NCBI Taxonomy" id="1381693"/>
    <lineage>
        <taxon>Eukaryota</taxon>
        <taxon>Sar</taxon>
        <taxon>Alveolata</taxon>
        <taxon>Dinophyceae</taxon>
        <taxon>Suessiales</taxon>
        <taxon>Symbiodiniaceae</taxon>
        <taxon>Durusdinium</taxon>
    </lineage>
</organism>
<feature type="chain" id="PRO_5046061256" description="SET domain-containing protein" evidence="2">
    <location>
        <begin position="26"/>
        <end position="436"/>
    </location>
</feature>
<feature type="region of interest" description="Disordered" evidence="1">
    <location>
        <begin position="401"/>
        <end position="436"/>
    </location>
</feature>
<comment type="caution">
    <text evidence="4">The sequence shown here is derived from an EMBL/GenBank/DDBJ whole genome shotgun (WGS) entry which is preliminary data.</text>
</comment>
<evidence type="ECO:0000259" key="3">
    <source>
        <dbReference type="Pfam" id="PF00856"/>
    </source>
</evidence>
<reference evidence="4 5" key="1">
    <citation type="submission" date="2024-02" db="EMBL/GenBank/DDBJ databases">
        <authorList>
            <person name="Chen Y."/>
            <person name="Shah S."/>
            <person name="Dougan E. K."/>
            <person name="Thang M."/>
            <person name="Chan C."/>
        </authorList>
    </citation>
    <scope>NUCLEOTIDE SEQUENCE [LARGE SCALE GENOMIC DNA]</scope>
</reference>
<proteinExistence type="predicted"/>
<protein>
    <recommendedName>
        <fullName evidence="3">SET domain-containing protein</fullName>
    </recommendedName>
</protein>
<gene>
    <name evidence="4" type="ORF">CCMP2556_LOCUS49178</name>
</gene>
<dbReference type="Gene3D" id="3.90.1410.10">
    <property type="entry name" value="set domain protein methyltransferase, domain 1"/>
    <property type="match status" value="1"/>
</dbReference>
<dbReference type="InterPro" id="IPR046341">
    <property type="entry name" value="SET_dom_sf"/>
</dbReference>
<evidence type="ECO:0000313" key="4">
    <source>
        <dbReference type="EMBL" id="CAK9105014.1"/>
    </source>
</evidence>
<feature type="domain" description="SET" evidence="3">
    <location>
        <begin position="243"/>
        <end position="297"/>
    </location>
</feature>
<dbReference type="InterPro" id="IPR050600">
    <property type="entry name" value="SETD3_SETD6_MTase"/>
</dbReference>
<keyword evidence="2" id="KW-0732">Signal</keyword>
<dbReference type="Pfam" id="PF00856">
    <property type="entry name" value="SET"/>
    <property type="match status" value="1"/>
</dbReference>
<accession>A0ABP0RWK3</accession>
<sequence>MESRPRGRRLGTLIFLAPLAPGVEAISSADCWVGGWTPEICCSAPGAKGNPLCWDSVFTYDRCCTETEEGIQFDLRRRNFVADMVRRGATVHFDIRHVSGGRTGAVASRALSARSTVLRVPSTQVFSLKSVHAAVIDASRQNGCDAHAVLGLGLALERVNPSSVLADWIKLLPLTFANVLWFSSRQLELVQKTFFSYIVQNWFEDLDCMGRAVQQMNPNLWRGRSITKEDLRWALSVVKTRGFAFEGTRESTMLIPLADFLNHNMVASVRTATLAEDALRFVATKDVMPGDELCIDYAQASNLEFLVRYGFRVEDNPYGGRQFELGGEPMQVHCPAYILRYDSPDIIENSIIDCHRQARYLSFQQQFGELQPHEQLREDRYIYKAVEQACGQLLSMLEPPPQDMLSEYSESTESTGTEGPLASGGVQSGVDRVESA</sequence>
<dbReference type="Proteomes" id="UP001642484">
    <property type="component" value="Unassembled WGS sequence"/>
</dbReference>
<feature type="compositionally biased region" description="Low complexity" evidence="1">
    <location>
        <begin position="406"/>
        <end position="419"/>
    </location>
</feature>
<evidence type="ECO:0000256" key="2">
    <source>
        <dbReference type="SAM" id="SignalP"/>
    </source>
</evidence>
<name>A0ABP0RWK3_9DINO</name>
<evidence type="ECO:0000256" key="1">
    <source>
        <dbReference type="SAM" id="MobiDB-lite"/>
    </source>
</evidence>